<proteinExistence type="predicted"/>
<protein>
    <submittedName>
        <fullName evidence="2">Uncharacterized protein</fullName>
    </submittedName>
</protein>
<dbReference type="Proteomes" id="UP001164929">
    <property type="component" value="Chromosome 8"/>
</dbReference>
<gene>
    <name evidence="2" type="ORF">NC653_021743</name>
</gene>
<sequence>MPRLVTEAVSQIDNGDDEGTPSSRDDNSKFTSLHTNAQKDGQ</sequence>
<reference evidence="2" key="1">
    <citation type="journal article" date="2023" name="Mol. Ecol. Resour.">
        <title>Chromosome-level genome assembly of a triploid poplar Populus alba 'Berolinensis'.</title>
        <authorList>
            <person name="Chen S."/>
            <person name="Yu Y."/>
            <person name="Wang X."/>
            <person name="Wang S."/>
            <person name="Zhang T."/>
            <person name="Zhou Y."/>
            <person name="He R."/>
            <person name="Meng N."/>
            <person name="Wang Y."/>
            <person name="Liu W."/>
            <person name="Liu Z."/>
            <person name="Liu J."/>
            <person name="Guo Q."/>
            <person name="Huang H."/>
            <person name="Sederoff R.R."/>
            <person name="Wang G."/>
            <person name="Qu G."/>
            <person name="Chen S."/>
        </authorList>
    </citation>
    <scope>NUCLEOTIDE SEQUENCE</scope>
    <source>
        <strain evidence="2">SC-2020</strain>
    </source>
</reference>
<evidence type="ECO:0000256" key="1">
    <source>
        <dbReference type="SAM" id="MobiDB-lite"/>
    </source>
</evidence>
<name>A0AAD6MPA6_9ROSI</name>
<feature type="region of interest" description="Disordered" evidence="1">
    <location>
        <begin position="1"/>
        <end position="42"/>
    </location>
</feature>
<comment type="caution">
    <text evidence="2">The sequence shown here is derived from an EMBL/GenBank/DDBJ whole genome shotgun (WGS) entry which is preliminary data.</text>
</comment>
<accession>A0AAD6MPA6</accession>
<dbReference type="EMBL" id="JAQIZT010000008">
    <property type="protein sequence ID" value="KAJ6988934.1"/>
    <property type="molecule type" value="Genomic_DNA"/>
</dbReference>
<organism evidence="2 3">
    <name type="scientific">Populus alba x Populus x berolinensis</name>
    <dbReference type="NCBI Taxonomy" id="444605"/>
    <lineage>
        <taxon>Eukaryota</taxon>
        <taxon>Viridiplantae</taxon>
        <taxon>Streptophyta</taxon>
        <taxon>Embryophyta</taxon>
        <taxon>Tracheophyta</taxon>
        <taxon>Spermatophyta</taxon>
        <taxon>Magnoliopsida</taxon>
        <taxon>eudicotyledons</taxon>
        <taxon>Gunneridae</taxon>
        <taxon>Pentapetalae</taxon>
        <taxon>rosids</taxon>
        <taxon>fabids</taxon>
        <taxon>Malpighiales</taxon>
        <taxon>Salicaceae</taxon>
        <taxon>Saliceae</taxon>
        <taxon>Populus</taxon>
    </lineage>
</organism>
<evidence type="ECO:0000313" key="2">
    <source>
        <dbReference type="EMBL" id="KAJ6988934.1"/>
    </source>
</evidence>
<evidence type="ECO:0000313" key="3">
    <source>
        <dbReference type="Proteomes" id="UP001164929"/>
    </source>
</evidence>
<keyword evidence="3" id="KW-1185">Reference proteome</keyword>
<dbReference type="AlphaFoldDB" id="A0AAD6MPA6"/>
<feature type="compositionally biased region" description="Polar residues" evidence="1">
    <location>
        <begin position="29"/>
        <end position="42"/>
    </location>
</feature>